<sequence>MHVDGLFPFFCSFYISPLQKQGGSSVAMPFERLSRTIPRGPAEVSQNITCAEETKRRKRIYLPVSRTILRAFNLDQLRVIEWSIPVRALCPSNQRNIPRSAKECENCLMFSYSAIKAMIRN</sequence>
<comment type="caution">
    <text evidence="1">The sequence shown here is derived from an EMBL/GenBank/DDBJ whole genome shotgun (WGS) entry which is preliminary data.</text>
</comment>
<dbReference type="Proteomes" id="UP001177670">
    <property type="component" value="Unassembled WGS sequence"/>
</dbReference>
<gene>
    <name evidence="1" type="ORF">K0M31_000460</name>
</gene>
<evidence type="ECO:0000313" key="2">
    <source>
        <dbReference type="Proteomes" id="UP001177670"/>
    </source>
</evidence>
<accession>A0AA40KWV2</accession>
<protein>
    <submittedName>
        <fullName evidence="1">Uncharacterized protein</fullName>
    </submittedName>
</protein>
<dbReference type="AlphaFoldDB" id="A0AA40KWV2"/>
<keyword evidence="2" id="KW-1185">Reference proteome</keyword>
<reference evidence="1" key="1">
    <citation type="submission" date="2021-10" db="EMBL/GenBank/DDBJ databases">
        <title>Melipona bicolor Genome sequencing and assembly.</title>
        <authorList>
            <person name="Araujo N.S."/>
            <person name="Arias M.C."/>
        </authorList>
    </citation>
    <scope>NUCLEOTIDE SEQUENCE</scope>
    <source>
        <strain evidence="1">USP_2M_L1-L4_2017</strain>
        <tissue evidence="1">Whole body</tissue>
    </source>
</reference>
<name>A0AA40KWV2_9HYME</name>
<proteinExistence type="predicted"/>
<dbReference type="EMBL" id="JAHYIQ010000001">
    <property type="protein sequence ID" value="KAK1135888.1"/>
    <property type="molecule type" value="Genomic_DNA"/>
</dbReference>
<organism evidence="1 2">
    <name type="scientific">Melipona bicolor</name>
    <dbReference type="NCBI Taxonomy" id="60889"/>
    <lineage>
        <taxon>Eukaryota</taxon>
        <taxon>Metazoa</taxon>
        <taxon>Ecdysozoa</taxon>
        <taxon>Arthropoda</taxon>
        <taxon>Hexapoda</taxon>
        <taxon>Insecta</taxon>
        <taxon>Pterygota</taxon>
        <taxon>Neoptera</taxon>
        <taxon>Endopterygota</taxon>
        <taxon>Hymenoptera</taxon>
        <taxon>Apocrita</taxon>
        <taxon>Aculeata</taxon>
        <taxon>Apoidea</taxon>
        <taxon>Anthophila</taxon>
        <taxon>Apidae</taxon>
        <taxon>Melipona</taxon>
    </lineage>
</organism>
<evidence type="ECO:0000313" key="1">
    <source>
        <dbReference type="EMBL" id="KAK1135888.1"/>
    </source>
</evidence>